<dbReference type="InterPro" id="IPR050879">
    <property type="entry name" value="Acyltransferase_3"/>
</dbReference>
<keyword evidence="1" id="KW-0812">Transmembrane</keyword>
<comment type="caution">
    <text evidence="3">The sequence shown here is derived from an EMBL/GenBank/DDBJ whole genome shotgun (WGS) entry which is preliminary data.</text>
</comment>
<feature type="domain" description="Acyltransferase 3" evidence="2">
    <location>
        <begin position="24"/>
        <end position="336"/>
    </location>
</feature>
<feature type="transmembrane region" description="Helical" evidence="1">
    <location>
        <begin position="317"/>
        <end position="343"/>
    </location>
</feature>
<dbReference type="RefSeq" id="WP_200066737.1">
    <property type="nucleotide sequence ID" value="NZ_JAEHFW010000002.1"/>
</dbReference>
<feature type="transmembrane region" description="Helical" evidence="1">
    <location>
        <begin position="254"/>
        <end position="275"/>
    </location>
</feature>
<dbReference type="GO" id="GO:0016020">
    <property type="term" value="C:membrane"/>
    <property type="evidence" value="ECO:0007669"/>
    <property type="project" value="TreeGrafter"/>
</dbReference>
<feature type="transmembrane region" description="Helical" evidence="1">
    <location>
        <begin position="94"/>
        <end position="112"/>
    </location>
</feature>
<feature type="transmembrane region" description="Helical" evidence="1">
    <location>
        <begin position="201"/>
        <end position="218"/>
    </location>
</feature>
<dbReference type="GO" id="GO:0016747">
    <property type="term" value="F:acyltransferase activity, transferring groups other than amino-acyl groups"/>
    <property type="evidence" value="ECO:0007669"/>
    <property type="project" value="InterPro"/>
</dbReference>
<dbReference type="Proteomes" id="UP000613193">
    <property type="component" value="Unassembled WGS sequence"/>
</dbReference>
<keyword evidence="1" id="KW-0472">Membrane</keyword>
<feature type="transmembrane region" description="Helical" evidence="1">
    <location>
        <begin position="145"/>
        <end position="164"/>
    </location>
</feature>
<evidence type="ECO:0000313" key="4">
    <source>
        <dbReference type="Proteomes" id="UP000613193"/>
    </source>
</evidence>
<dbReference type="PANTHER" id="PTHR23028:SF131">
    <property type="entry name" value="BLR2367 PROTEIN"/>
    <property type="match status" value="1"/>
</dbReference>
<keyword evidence="4" id="KW-1185">Reference proteome</keyword>
<organism evidence="3 4">
    <name type="scientific">Mucilaginibacter segetis</name>
    <dbReference type="NCBI Taxonomy" id="2793071"/>
    <lineage>
        <taxon>Bacteria</taxon>
        <taxon>Pseudomonadati</taxon>
        <taxon>Bacteroidota</taxon>
        <taxon>Sphingobacteriia</taxon>
        <taxon>Sphingobacteriales</taxon>
        <taxon>Sphingobacteriaceae</taxon>
        <taxon>Mucilaginibacter</taxon>
    </lineage>
</organism>
<dbReference type="GO" id="GO:0000271">
    <property type="term" value="P:polysaccharide biosynthetic process"/>
    <property type="evidence" value="ECO:0007669"/>
    <property type="project" value="TreeGrafter"/>
</dbReference>
<keyword evidence="3" id="KW-0808">Transferase</keyword>
<sequence>MTGKVGLVKILQYNGGMIHQKRYLELDALRGFAAVFVMFFHYTEGKNAWSGFDLGVSGVDLFFLISGFVIFMSINKVSSGREFVINRAARLYPTYWACVTFTFGVIILLRLIHFNLNHAREVGFIDYAANLTMFQYYLHIPDIDVPYWTMIIEMLFYLLILFLYETKLLKYIIVIGCLLNVYIIIDFVMITLHYIPNYSRYFPLLNHFALFFGGIIFYQLMHGMISKLKGYIIISFCLLTQIIIYRFAGSDPAHISLFQYIGMLLLYFTLFILFVNGKLKFIISKPAVFLGKISFALYLIHNYVFRGVIGLLERRFNIPFLISTLGVTVPIVILLAYLITVYIEKPYGKKMKVFLNDKFNNKNSSLKI</sequence>
<proteinExistence type="predicted"/>
<gene>
    <name evidence="3" type="ORF">I5M19_12870</name>
</gene>
<evidence type="ECO:0000256" key="1">
    <source>
        <dbReference type="SAM" id="Phobius"/>
    </source>
</evidence>
<evidence type="ECO:0000313" key="3">
    <source>
        <dbReference type="EMBL" id="MBK0380209.1"/>
    </source>
</evidence>
<dbReference type="AlphaFoldDB" id="A0A934PSW7"/>
<feature type="transmembrane region" description="Helical" evidence="1">
    <location>
        <begin position="54"/>
        <end position="74"/>
    </location>
</feature>
<keyword evidence="1" id="KW-1133">Transmembrane helix</keyword>
<dbReference type="InterPro" id="IPR002656">
    <property type="entry name" value="Acyl_transf_3_dom"/>
</dbReference>
<reference evidence="3" key="1">
    <citation type="submission" date="2020-12" db="EMBL/GenBank/DDBJ databases">
        <title>Bacterial novel species Mucilaginibacter sp. SD-g isolated from soil.</title>
        <authorList>
            <person name="Jung H.-Y."/>
        </authorList>
    </citation>
    <scope>NUCLEOTIDE SEQUENCE</scope>
    <source>
        <strain evidence="3">SD-g</strain>
    </source>
</reference>
<dbReference type="EMBL" id="JAEHFW010000002">
    <property type="protein sequence ID" value="MBK0380209.1"/>
    <property type="molecule type" value="Genomic_DNA"/>
</dbReference>
<name>A0A934PSW7_9SPHI</name>
<dbReference type="PANTHER" id="PTHR23028">
    <property type="entry name" value="ACETYLTRANSFERASE"/>
    <property type="match status" value="1"/>
</dbReference>
<keyword evidence="3" id="KW-0012">Acyltransferase</keyword>
<accession>A0A934PSW7</accession>
<feature type="transmembrane region" description="Helical" evidence="1">
    <location>
        <begin position="171"/>
        <end position="195"/>
    </location>
</feature>
<protein>
    <submittedName>
        <fullName evidence="3">Acyltransferase</fullName>
    </submittedName>
</protein>
<feature type="transmembrane region" description="Helical" evidence="1">
    <location>
        <begin position="287"/>
        <end position="305"/>
    </location>
</feature>
<feature type="transmembrane region" description="Helical" evidence="1">
    <location>
        <begin position="230"/>
        <end position="248"/>
    </location>
</feature>
<dbReference type="Pfam" id="PF01757">
    <property type="entry name" value="Acyl_transf_3"/>
    <property type="match status" value="1"/>
</dbReference>
<evidence type="ECO:0000259" key="2">
    <source>
        <dbReference type="Pfam" id="PF01757"/>
    </source>
</evidence>